<proteinExistence type="predicted"/>
<dbReference type="InterPro" id="IPR025285">
    <property type="entry name" value="DUF4145"/>
</dbReference>
<gene>
    <name evidence="2" type="ORF">C7K08_13330</name>
</gene>
<evidence type="ECO:0000313" key="3">
    <source>
        <dbReference type="Proteomes" id="UP000240206"/>
    </source>
</evidence>
<dbReference type="AlphaFoldDB" id="A0A2P7EB11"/>
<feature type="domain" description="DUF4145" evidence="1">
    <location>
        <begin position="256"/>
        <end position="337"/>
    </location>
</feature>
<sequence length="349" mass="38820">MLLNAFDVDPGVDERTLELQAGELIDLGLRADLLVVSARQNNYEPLAGTLIHSLEQQFGICVGVLPKALDLSKGSIGAWVSPPLDELRPTSKLQQESTTRFKRIAVVESPADLADGSDSPWPVFRQLFSLLAVLPLQGIHCPVVATPLLSAGNQAVAPERLFPDLLSCCRNGFRHVPDLERLIVFDRRREPLDLLAEQIDLELGRSPGARDVVPLGDLDKLRIELLGLLRGFGRLHPLLAAEVDLSELSYLLAIDQVNPVALGMHSRRLVERLVRHRLGWRKGGLYQGLQALQRRELDPWIVSCLHQVRVFGNWMGHPSAPERQQSVTPVDLATMLAALHRVLETYPWH</sequence>
<protein>
    <recommendedName>
        <fullName evidence="1">DUF4145 domain-containing protein</fullName>
    </recommendedName>
</protein>
<keyword evidence="3" id="KW-1185">Reference proteome</keyword>
<evidence type="ECO:0000313" key="2">
    <source>
        <dbReference type="EMBL" id="PSI00405.1"/>
    </source>
</evidence>
<dbReference type="EMBL" id="PXVC01000135">
    <property type="protein sequence ID" value="PSI00405.1"/>
    <property type="molecule type" value="Genomic_DNA"/>
</dbReference>
<reference evidence="3" key="1">
    <citation type="submission" date="2018-03" db="EMBL/GenBank/DDBJ databases">
        <title>Ecological and genomic features of two cosmopolitan and abundant freshwater picocyanobacteria.</title>
        <authorList>
            <person name="Cabello-Yeves P.J."/>
            <person name="Picazo A."/>
            <person name="Camacho A."/>
            <person name="Callieri C."/>
            <person name="Rosselli R."/>
            <person name="Roda-Garcia J."/>
            <person name="Coutinho F.H."/>
            <person name="Rodriguez-Valera F."/>
        </authorList>
    </citation>
    <scope>NUCLEOTIDE SEQUENCE [LARGE SCALE GENOMIC DNA]</scope>
    <source>
        <strain evidence="3">Tous</strain>
    </source>
</reference>
<comment type="caution">
    <text evidence="2">The sequence shown here is derived from an EMBL/GenBank/DDBJ whole genome shotgun (WGS) entry which is preliminary data.</text>
</comment>
<organism evidence="2 3">
    <name type="scientific">Synechococcus lacustris str. Tous</name>
    <dbReference type="NCBI Taxonomy" id="1910958"/>
    <lineage>
        <taxon>Bacteria</taxon>
        <taxon>Bacillati</taxon>
        <taxon>Cyanobacteriota</taxon>
        <taxon>Cyanophyceae</taxon>
        <taxon>Synechococcales</taxon>
        <taxon>Synechococcaceae</taxon>
        <taxon>Synechococcus</taxon>
    </lineage>
</organism>
<dbReference type="RefSeq" id="WP_106501039.1">
    <property type="nucleotide sequence ID" value="NZ_PXVC01000135.1"/>
</dbReference>
<dbReference type="Proteomes" id="UP000240206">
    <property type="component" value="Unassembled WGS sequence"/>
</dbReference>
<evidence type="ECO:0000259" key="1">
    <source>
        <dbReference type="Pfam" id="PF13643"/>
    </source>
</evidence>
<accession>A0A2P7EB11</accession>
<name>A0A2P7EB11_9SYNE</name>
<dbReference type="Pfam" id="PF13643">
    <property type="entry name" value="DUF4145"/>
    <property type="match status" value="1"/>
</dbReference>